<reference evidence="1" key="2">
    <citation type="submission" date="2023-01" db="EMBL/GenBank/DDBJ databases">
        <authorList>
            <person name="Sun Q."/>
            <person name="Evtushenko L."/>
        </authorList>
    </citation>
    <scope>NUCLEOTIDE SEQUENCE</scope>
    <source>
        <strain evidence="1">VKM Ac-1940</strain>
    </source>
</reference>
<dbReference type="EMBL" id="BSER01000010">
    <property type="protein sequence ID" value="GLJ96354.1"/>
    <property type="molecule type" value="Genomic_DNA"/>
</dbReference>
<name>A0A9W6HPR6_9MICO</name>
<dbReference type="AlphaFoldDB" id="A0A9W6HPR6"/>
<sequence length="103" mass="11852">MRIIPPREYPWFAFAFTRQSARARYSSIVSATETVRRDAMGYSFLRSGVPEEPGDADGRAWYDHTICCGLVKRKDHMWCVAIGRRHGSTRALTVRGECDRVKR</sequence>
<reference evidence="1" key="1">
    <citation type="journal article" date="2014" name="Int. J. Syst. Evol. Microbiol.">
        <title>Complete genome sequence of Corynebacterium casei LMG S-19264T (=DSM 44701T), isolated from a smear-ripened cheese.</title>
        <authorList>
            <consortium name="US DOE Joint Genome Institute (JGI-PGF)"/>
            <person name="Walter F."/>
            <person name="Albersmeier A."/>
            <person name="Kalinowski J."/>
            <person name="Ruckert C."/>
        </authorList>
    </citation>
    <scope>NUCLEOTIDE SEQUENCE</scope>
    <source>
        <strain evidence="1">VKM Ac-1940</strain>
    </source>
</reference>
<evidence type="ECO:0000313" key="1">
    <source>
        <dbReference type="EMBL" id="GLJ96354.1"/>
    </source>
</evidence>
<keyword evidence="2" id="KW-1185">Reference proteome</keyword>
<gene>
    <name evidence="1" type="ORF">GCM10017591_24170</name>
</gene>
<evidence type="ECO:0000313" key="2">
    <source>
        <dbReference type="Proteomes" id="UP001142291"/>
    </source>
</evidence>
<comment type="caution">
    <text evidence="1">The sequence shown here is derived from an EMBL/GenBank/DDBJ whole genome shotgun (WGS) entry which is preliminary data.</text>
</comment>
<dbReference type="Proteomes" id="UP001142291">
    <property type="component" value="Unassembled WGS sequence"/>
</dbReference>
<organism evidence="1 2">
    <name type="scientific">Microbacterium dextranolyticum</name>
    <dbReference type="NCBI Taxonomy" id="36806"/>
    <lineage>
        <taxon>Bacteria</taxon>
        <taxon>Bacillati</taxon>
        <taxon>Actinomycetota</taxon>
        <taxon>Actinomycetes</taxon>
        <taxon>Micrococcales</taxon>
        <taxon>Microbacteriaceae</taxon>
        <taxon>Microbacterium</taxon>
    </lineage>
</organism>
<proteinExistence type="predicted"/>
<protein>
    <submittedName>
        <fullName evidence="1">Uncharacterized protein</fullName>
    </submittedName>
</protein>
<accession>A0A9W6HPR6</accession>